<dbReference type="InParanoid" id="A0A7M7NSL8"/>
<dbReference type="InterPro" id="IPR001841">
    <property type="entry name" value="Znf_RING"/>
</dbReference>
<dbReference type="PANTHER" id="PTHR25462:SF229">
    <property type="entry name" value="TRANSCRIPTION INTERMEDIARY FACTOR 1-BETA"/>
    <property type="match status" value="1"/>
</dbReference>
<feature type="domain" description="B box-type" evidence="7">
    <location>
        <begin position="96"/>
        <end position="144"/>
    </location>
</feature>
<sequence length="497" mass="55719">MAEKAEGAASQNILCPLCLDVFDNASMLICGHTFCKQCLERYDAAHRDLDHMVCPLCRKVTKLDESRVPGLPANFTVRGLVDEYHGSNGGINAVLEDRPKCTACELQGDAVSFCYECGTYMCAKCDHGHSQMTSFFKGHQVVSIKDVVEGTAHIGQVRNKCSVHKHENKDLFCKDCKVYLCLKCMIVDHRDHNFKNQADVEREIQQKVDNIVKRSSDRKHEFEKHIQDIESKRQKIYTAIQKLEGDIEEAFMGKLDKLKENKQLLITETQLLRENCDQECDALKSCHRHRIEAISSSVSLVANGRLRHLEKDRLAAHSVISNELEGLLEEAIDEASNEIIAANKNDRIHIFDPTASTRMHSIAAVEKTCQALATKSGMIVSSSCHNTPSRVRVYDRDGKSGDPISAKEGEHLYPAVDEEDSVFIASVNQPAGRIQITLYRPEGLKLKKVIEFDELELTLNSSWCYLVSLPRNTLAFACGTKVYFLKIPHGTVPLAAE</sequence>
<evidence type="ECO:0000313" key="8">
    <source>
        <dbReference type="EnsemblMetazoa" id="XP_030841099"/>
    </source>
</evidence>
<protein>
    <submittedName>
        <fullName evidence="8">Uncharacterized protein</fullName>
    </submittedName>
</protein>
<evidence type="ECO:0000256" key="5">
    <source>
        <dbReference type="SAM" id="Coils"/>
    </source>
</evidence>
<evidence type="ECO:0000259" key="7">
    <source>
        <dbReference type="PROSITE" id="PS50119"/>
    </source>
</evidence>
<dbReference type="SUPFAM" id="SSF57845">
    <property type="entry name" value="B-box zinc-binding domain"/>
    <property type="match status" value="1"/>
</dbReference>
<evidence type="ECO:0000256" key="2">
    <source>
        <dbReference type="ARBA" id="ARBA00022771"/>
    </source>
</evidence>
<evidence type="ECO:0000256" key="3">
    <source>
        <dbReference type="ARBA" id="ARBA00022833"/>
    </source>
</evidence>
<feature type="coiled-coil region" evidence="5">
    <location>
        <begin position="226"/>
        <end position="275"/>
    </location>
</feature>
<proteinExistence type="predicted"/>
<dbReference type="Gene3D" id="3.30.40.10">
    <property type="entry name" value="Zinc/RING finger domain, C3HC4 (zinc finger)"/>
    <property type="match status" value="1"/>
</dbReference>
<dbReference type="InterPro" id="IPR017907">
    <property type="entry name" value="Znf_RING_CS"/>
</dbReference>
<dbReference type="CDD" id="cd19756">
    <property type="entry name" value="Bbox2"/>
    <property type="match status" value="1"/>
</dbReference>
<dbReference type="AlphaFoldDB" id="A0A7M7NSL8"/>
<accession>A0A7M7NSL8</accession>
<dbReference type="Pfam" id="PF13445">
    <property type="entry name" value="zf-RING_UBOX"/>
    <property type="match status" value="1"/>
</dbReference>
<keyword evidence="1" id="KW-0479">Metal-binding</keyword>
<dbReference type="KEGG" id="spu:115923852"/>
<evidence type="ECO:0000256" key="1">
    <source>
        <dbReference type="ARBA" id="ARBA00022723"/>
    </source>
</evidence>
<keyword evidence="9" id="KW-1185">Reference proteome</keyword>
<dbReference type="OrthoDB" id="6105938at2759"/>
<dbReference type="Gene3D" id="3.30.160.60">
    <property type="entry name" value="Classic Zinc Finger"/>
    <property type="match status" value="1"/>
</dbReference>
<organism evidence="8 9">
    <name type="scientific">Strongylocentrotus purpuratus</name>
    <name type="common">Purple sea urchin</name>
    <dbReference type="NCBI Taxonomy" id="7668"/>
    <lineage>
        <taxon>Eukaryota</taxon>
        <taxon>Metazoa</taxon>
        <taxon>Echinodermata</taxon>
        <taxon>Eleutherozoa</taxon>
        <taxon>Echinozoa</taxon>
        <taxon>Echinoidea</taxon>
        <taxon>Euechinoidea</taxon>
        <taxon>Echinacea</taxon>
        <taxon>Camarodonta</taxon>
        <taxon>Echinidea</taxon>
        <taxon>Strongylocentrotidae</taxon>
        <taxon>Strongylocentrotus</taxon>
    </lineage>
</organism>
<dbReference type="Pfam" id="PF00643">
    <property type="entry name" value="zf-B_box"/>
    <property type="match status" value="1"/>
</dbReference>
<evidence type="ECO:0000256" key="4">
    <source>
        <dbReference type="PROSITE-ProRule" id="PRU00024"/>
    </source>
</evidence>
<dbReference type="RefSeq" id="XP_030841099.1">
    <property type="nucleotide sequence ID" value="XM_030985239.1"/>
</dbReference>
<evidence type="ECO:0000313" key="9">
    <source>
        <dbReference type="Proteomes" id="UP000007110"/>
    </source>
</evidence>
<keyword evidence="5" id="KW-0175">Coiled coil</keyword>
<dbReference type="GO" id="GO:0008270">
    <property type="term" value="F:zinc ion binding"/>
    <property type="evidence" value="ECO:0007669"/>
    <property type="project" value="UniProtKB-KW"/>
</dbReference>
<dbReference type="SUPFAM" id="SSF101898">
    <property type="entry name" value="NHL repeat"/>
    <property type="match status" value="1"/>
</dbReference>
<dbReference type="GO" id="GO:0061630">
    <property type="term" value="F:ubiquitin protein ligase activity"/>
    <property type="evidence" value="ECO:0000318"/>
    <property type="project" value="GO_Central"/>
</dbReference>
<keyword evidence="2 4" id="KW-0863">Zinc-finger</keyword>
<dbReference type="PROSITE" id="PS50119">
    <property type="entry name" value="ZF_BBOX"/>
    <property type="match status" value="2"/>
</dbReference>
<dbReference type="PROSITE" id="PS00518">
    <property type="entry name" value="ZF_RING_1"/>
    <property type="match status" value="1"/>
</dbReference>
<dbReference type="SUPFAM" id="SSF57850">
    <property type="entry name" value="RING/U-box"/>
    <property type="match status" value="1"/>
</dbReference>
<feature type="domain" description="RING-type" evidence="6">
    <location>
        <begin position="15"/>
        <end position="58"/>
    </location>
</feature>
<reference evidence="8" key="2">
    <citation type="submission" date="2021-01" db="UniProtKB">
        <authorList>
            <consortium name="EnsemblMetazoa"/>
        </authorList>
    </citation>
    <scope>IDENTIFICATION</scope>
</reference>
<dbReference type="InterPro" id="IPR013083">
    <property type="entry name" value="Znf_RING/FYVE/PHD"/>
</dbReference>
<dbReference type="SMART" id="SM00336">
    <property type="entry name" value="BBOX"/>
    <property type="match status" value="2"/>
</dbReference>
<dbReference type="SMART" id="SM00184">
    <property type="entry name" value="RING"/>
    <property type="match status" value="1"/>
</dbReference>
<evidence type="ECO:0000259" key="6">
    <source>
        <dbReference type="PROSITE" id="PS50089"/>
    </source>
</evidence>
<dbReference type="PANTHER" id="PTHR25462">
    <property type="entry name" value="BONUS, ISOFORM C-RELATED"/>
    <property type="match status" value="1"/>
</dbReference>
<dbReference type="InterPro" id="IPR027370">
    <property type="entry name" value="Znf-RING_euk"/>
</dbReference>
<dbReference type="PROSITE" id="PS50089">
    <property type="entry name" value="ZF_RING_2"/>
    <property type="match status" value="1"/>
</dbReference>
<reference evidence="9" key="1">
    <citation type="submission" date="2015-02" db="EMBL/GenBank/DDBJ databases">
        <title>Genome sequencing for Strongylocentrotus purpuratus.</title>
        <authorList>
            <person name="Murali S."/>
            <person name="Liu Y."/>
            <person name="Vee V."/>
            <person name="English A."/>
            <person name="Wang M."/>
            <person name="Skinner E."/>
            <person name="Han Y."/>
            <person name="Muzny D.M."/>
            <person name="Worley K.C."/>
            <person name="Gibbs R.A."/>
        </authorList>
    </citation>
    <scope>NUCLEOTIDE SEQUENCE</scope>
</reference>
<dbReference type="Proteomes" id="UP000007110">
    <property type="component" value="Unassembled WGS sequence"/>
</dbReference>
<dbReference type="EnsemblMetazoa" id="XM_030985239">
    <property type="protein sequence ID" value="XP_030841099"/>
    <property type="gene ID" value="LOC115923852"/>
</dbReference>
<feature type="domain" description="B box-type" evidence="7">
    <location>
        <begin position="156"/>
        <end position="197"/>
    </location>
</feature>
<dbReference type="GeneID" id="115923852"/>
<name>A0A7M7NSL8_STRPU</name>
<keyword evidence="3" id="KW-0862">Zinc</keyword>
<dbReference type="InterPro" id="IPR047153">
    <property type="entry name" value="TRIM45/56/19-like"/>
</dbReference>
<dbReference type="InterPro" id="IPR000315">
    <property type="entry name" value="Znf_B-box"/>
</dbReference>
<dbReference type="OMA" id="SEFGIWM"/>